<dbReference type="PRINTS" id="PR00509">
    <property type="entry name" value="PGMPMM"/>
</dbReference>
<evidence type="ECO:0000313" key="16">
    <source>
        <dbReference type="Proteomes" id="UP000261520"/>
    </source>
</evidence>
<evidence type="ECO:0000256" key="10">
    <source>
        <dbReference type="ARBA" id="ARBA00023277"/>
    </source>
</evidence>
<evidence type="ECO:0000259" key="12">
    <source>
        <dbReference type="Pfam" id="PF02878"/>
    </source>
</evidence>
<evidence type="ECO:0000256" key="11">
    <source>
        <dbReference type="SAM" id="MobiDB-lite"/>
    </source>
</evidence>
<evidence type="ECO:0000256" key="4">
    <source>
        <dbReference type="ARBA" id="ARBA00022490"/>
    </source>
</evidence>
<sequence>MGDHSGINGHPQPEPPSPPSLQSTGDPQLDRAVGQWLRWDRNPLTRAVIQTLVDQNQVSELRSRLGSRLSFGTAGLRAPMGAGFNRINDLTVIQSSQGLCVYLSRCVPDLQQRGVVIGYDTRAQRESGCSSERLARLAAAVFLSRDVPVHLFSSYVPTPYVPFAVLKLGAAAGIMITASHNPKDDNGYKVYWSAGPQICSPHDRQVLLCIREQEEPWSASCWSLELSAHSPLRTDPLEDINKEYMKDTSLLCYHRSLNRTSPLRTVHSSFHGVGHVFVQRVFEVFGLSVIPVPEQKDPDPDFPTVSVPNPEEGVPVLSLSMSLADAEDAPLVLATDPDADRLAVAEKDGQWRVFSGNEMAALLGWWIPEQKLFMLTTTVSSKILQSICIKEGLCYEETLPGFKWIGNRIHELQKSGHKVLFSFEESIGFLCGSLVPEKDGVSTAAVVAEMACFLHHQNLSLSQQLQRVYHTYGYHVSRTSYVVCHDPLTVNRIFSRLRDFEGSGTYPKTCASCGILHVRDIGANYDSRQPDHRGVLPVSGGHMITFWLENGVTATLRTSGTEPKIKMYAEICGEAGEKSDVSKLEAELLTVTASLLDEFLEPEKNHLIRRSL</sequence>
<keyword evidence="8" id="KW-0460">Magnesium</keyword>
<evidence type="ECO:0000256" key="9">
    <source>
        <dbReference type="ARBA" id="ARBA00023235"/>
    </source>
</evidence>
<dbReference type="InterPro" id="IPR005841">
    <property type="entry name" value="Alpha-D-phosphohexomutase_SF"/>
</dbReference>
<reference evidence="15" key="1">
    <citation type="submission" date="2025-08" db="UniProtKB">
        <authorList>
            <consortium name="Ensembl"/>
        </authorList>
    </citation>
    <scope>IDENTIFICATION</scope>
</reference>
<dbReference type="Gene3D" id="3.40.120.10">
    <property type="entry name" value="Alpha-D-Glucose-1,6-Bisphosphate, subunit A, domain 3"/>
    <property type="match status" value="3"/>
</dbReference>
<evidence type="ECO:0000256" key="3">
    <source>
        <dbReference type="ARBA" id="ARBA00010231"/>
    </source>
</evidence>
<evidence type="ECO:0000259" key="13">
    <source>
        <dbReference type="Pfam" id="PF02879"/>
    </source>
</evidence>
<feature type="domain" description="Alpha-D-phosphohexomutase alpha/beta/alpha" evidence="13">
    <location>
        <begin position="255"/>
        <end position="349"/>
    </location>
</feature>
<dbReference type="InterPro" id="IPR036900">
    <property type="entry name" value="A-D-PHexomutase_C_sf"/>
</dbReference>
<evidence type="ECO:0000313" key="15">
    <source>
        <dbReference type="Ensembl" id="ENSPMGP00000018255.1"/>
    </source>
</evidence>
<organism evidence="15 16">
    <name type="scientific">Periophthalmus magnuspinnatus</name>
    <dbReference type="NCBI Taxonomy" id="409849"/>
    <lineage>
        <taxon>Eukaryota</taxon>
        <taxon>Metazoa</taxon>
        <taxon>Chordata</taxon>
        <taxon>Craniata</taxon>
        <taxon>Vertebrata</taxon>
        <taxon>Euteleostomi</taxon>
        <taxon>Actinopterygii</taxon>
        <taxon>Neopterygii</taxon>
        <taxon>Teleostei</taxon>
        <taxon>Neoteleostei</taxon>
        <taxon>Acanthomorphata</taxon>
        <taxon>Gobiaria</taxon>
        <taxon>Gobiiformes</taxon>
        <taxon>Gobioidei</taxon>
        <taxon>Gobiidae</taxon>
        <taxon>Oxudercinae</taxon>
        <taxon>Periophthalmus</taxon>
    </lineage>
</organism>
<keyword evidence="16" id="KW-1185">Reference proteome</keyword>
<dbReference type="GO" id="GO:0016868">
    <property type="term" value="F:intramolecular phosphotransferase activity"/>
    <property type="evidence" value="ECO:0007669"/>
    <property type="project" value="InterPro"/>
</dbReference>
<keyword evidence="5" id="KW-0313">Glucose metabolism</keyword>
<dbReference type="InterPro" id="IPR005844">
    <property type="entry name" value="A-D-PHexomutase_a/b/a-I"/>
</dbReference>
<dbReference type="SUPFAM" id="SSF53738">
    <property type="entry name" value="Phosphoglucomutase, first 3 domains"/>
    <property type="match status" value="3"/>
</dbReference>
<keyword evidence="6" id="KW-0597">Phosphoprotein</keyword>
<dbReference type="SUPFAM" id="SSF55957">
    <property type="entry name" value="Phosphoglucomutase, C-terminal domain"/>
    <property type="match status" value="1"/>
</dbReference>
<dbReference type="Pfam" id="PF02878">
    <property type="entry name" value="PGM_PMM_I"/>
    <property type="match status" value="1"/>
</dbReference>
<dbReference type="InterPro" id="IPR016055">
    <property type="entry name" value="A-D-PHexomutase_a/b/a-I/II/III"/>
</dbReference>
<comment type="cofactor">
    <cofactor evidence="1">
        <name>Mg(2+)</name>
        <dbReference type="ChEBI" id="CHEBI:18420"/>
    </cofactor>
</comment>
<accession>A0A3B4ANJ1</accession>
<dbReference type="STRING" id="409849.ENSPMGP00000018255"/>
<evidence type="ECO:0000256" key="5">
    <source>
        <dbReference type="ARBA" id="ARBA00022526"/>
    </source>
</evidence>
<name>A0A3B4ANJ1_9GOBI</name>
<keyword evidence="7" id="KW-0479">Metal-binding</keyword>
<dbReference type="GO" id="GO:0006006">
    <property type="term" value="P:glucose metabolic process"/>
    <property type="evidence" value="ECO:0007669"/>
    <property type="project" value="UniProtKB-KW"/>
</dbReference>
<dbReference type="PROSITE" id="PS00710">
    <property type="entry name" value="PGM_PMM"/>
    <property type="match status" value="1"/>
</dbReference>
<evidence type="ECO:0000256" key="1">
    <source>
        <dbReference type="ARBA" id="ARBA00001946"/>
    </source>
</evidence>
<dbReference type="FunFam" id="3.40.120.10:FF:000035">
    <property type="entry name" value="Pgm3p"/>
    <property type="match status" value="1"/>
</dbReference>
<proteinExistence type="inferred from homology"/>
<keyword evidence="9" id="KW-0413">Isomerase</keyword>
<dbReference type="AlphaFoldDB" id="A0A3B4ANJ1"/>
<evidence type="ECO:0000256" key="2">
    <source>
        <dbReference type="ARBA" id="ARBA00004496"/>
    </source>
</evidence>
<keyword evidence="10" id="KW-0119">Carbohydrate metabolism</keyword>
<dbReference type="Pfam" id="PF02879">
    <property type="entry name" value="PGM_PMM_II"/>
    <property type="match status" value="1"/>
</dbReference>
<dbReference type="Proteomes" id="UP000261520">
    <property type="component" value="Unplaced"/>
</dbReference>
<dbReference type="Ensembl" id="ENSPMGT00000019471.1">
    <property type="protein sequence ID" value="ENSPMGP00000018255.1"/>
    <property type="gene ID" value="ENSPMGG00000014910.1"/>
</dbReference>
<dbReference type="GO" id="GO:0005634">
    <property type="term" value="C:nucleus"/>
    <property type="evidence" value="ECO:0007669"/>
    <property type="project" value="TreeGrafter"/>
</dbReference>
<dbReference type="GO" id="GO:0005737">
    <property type="term" value="C:cytoplasm"/>
    <property type="evidence" value="ECO:0007669"/>
    <property type="project" value="UniProtKB-SubCell"/>
</dbReference>
<comment type="subcellular location">
    <subcellularLocation>
        <location evidence="2">Cytoplasm</location>
    </subcellularLocation>
</comment>
<feature type="domain" description="Alpha-D-phosphohexomutase alpha/beta/alpha" evidence="14">
    <location>
        <begin position="356"/>
        <end position="472"/>
    </location>
</feature>
<comment type="similarity">
    <text evidence="3">Belongs to the phosphohexose mutase family.</text>
</comment>
<dbReference type="InterPro" id="IPR016066">
    <property type="entry name" value="A-D-PHexomutase_CS"/>
</dbReference>
<dbReference type="InterPro" id="IPR005846">
    <property type="entry name" value="A-D-PHexomutase_a/b/a-III"/>
</dbReference>
<evidence type="ECO:0000256" key="8">
    <source>
        <dbReference type="ARBA" id="ARBA00022842"/>
    </source>
</evidence>
<reference evidence="15" key="2">
    <citation type="submission" date="2025-09" db="UniProtKB">
        <authorList>
            <consortium name="Ensembl"/>
        </authorList>
    </citation>
    <scope>IDENTIFICATION</scope>
</reference>
<keyword evidence="4" id="KW-0963">Cytoplasm</keyword>
<dbReference type="GO" id="GO:0000287">
    <property type="term" value="F:magnesium ion binding"/>
    <property type="evidence" value="ECO:0007669"/>
    <property type="project" value="InterPro"/>
</dbReference>
<evidence type="ECO:0000256" key="6">
    <source>
        <dbReference type="ARBA" id="ARBA00022553"/>
    </source>
</evidence>
<protein>
    <submittedName>
        <fullName evidence="15">Uncharacterized protein</fullName>
    </submittedName>
</protein>
<feature type="domain" description="Alpha-D-phosphohexomutase alpha/beta/alpha" evidence="12">
    <location>
        <begin position="69"/>
        <end position="214"/>
    </location>
</feature>
<dbReference type="Pfam" id="PF02880">
    <property type="entry name" value="PGM_PMM_III"/>
    <property type="match status" value="1"/>
</dbReference>
<dbReference type="GO" id="GO:0047933">
    <property type="term" value="F:glucose-1,6-bisphosphate synthase activity"/>
    <property type="evidence" value="ECO:0007669"/>
    <property type="project" value="TreeGrafter"/>
</dbReference>
<dbReference type="CDD" id="cd05799">
    <property type="entry name" value="PGM2"/>
    <property type="match status" value="1"/>
</dbReference>
<dbReference type="PANTHER" id="PTHR45745:SF2">
    <property type="entry name" value="GLUCOSE 1,6-BISPHOSPHATE SYNTHASE"/>
    <property type="match status" value="1"/>
</dbReference>
<dbReference type="PANTHER" id="PTHR45745">
    <property type="entry name" value="PHOSPHOMANNOMUTASE 45A"/>
    <property type="match status" value="1"/>
</dbReference>
<feature type="region of interest" description="Disordered" evidence="11">
    <location>
        <begin position="1"/>
        <end position="28"/>
    </location>
</feature>
<dbReference type="InterPro" id="IPR005845">
    <property type="entry name" value="A-D-PHexomutase_a/b/a-II"/>
</dbReference>
<evidence type="ECO:0000256" key="7">
    <source>
        <dbReference type="ARBA" id="ARBA00022723"/>
    </source>
</evidence>
<evidence type="ECO:0000259" key="14">
    <source>
        <dbReference type="Pfam" id="PF02880"/>
    </source>
</evidence>